<feature type="domain" description="Capsule synthesis protein CapA" evidence="2">
    <location>
        <begin position="2"/>
        <end position="241"/>
    </location>
</feature>
<proteinExistence type="inferred from homology"/>
<dbReference type="CDD" id="cd07381">
    <property type="entry name" value="MPP_CapA"/>
    <property type="match status" value="1"/>
</dbReference>
<keyword evidence="4" id="KW-1185">Reference proteome</keyword>
<evidence type="ECO:0000313" key="4">
    <source>
        <dbReference type="Proteomes" id="UP000659388"/>
    </source>
</evidence>
<dbReference type="Proteomes" id="UP000659388">
    <property type="component" value="Unassembled WGS sequence"/>
</dbReference>
<dbReference type="InterPro" id="IPR052169">
    <property type="entry name" value="CW_Biosynth-Accessory"/>
</dbReference>
<dbReference type="PANTHER" id="PTHR33393:SF11">
    <property type="entry name" value="POLYGLUTAMINE SYNTHESIS ACCESSORY PROTEIN RV0574C-RELATED"/>
    <property type="match status" value="1"/>
</dbReference>
<evidence type="ECO:0000256" key="1">
    <source>
        <dbReference type="ARBA" id="ARBA00005662"/>
    </source>
</evidence>
<dbReference type="InterPro" id="IPR019079">
    <property type="entry name" value="Capsule_synth_CapA"/>
</dbReference>
<dbReference type="InterPro" id="IPR029052">
    <property type="entry name" value="Metallo-depent_PP-like"/>
</dbReference>
<evidence type="ECO:0000313" key="3">
    <source>
        <dbReference type="EMBL" id="MBL3657269.1"/>
    </source>
</evidence>
<evidence type="ECO:0000259" key="2">
    <source>
        <dbReference type="SMART" id="SM00854"/>
    </source>
</evidence>
<dbReference type="SMART" id="SM00854">
    <property type="entry name" value="PGA_cap"/>
    <property type="match status" value="1"/>
</dbReference>
<dbReference type="Pfam" id="PF09587">
    <property type="entry name" value="PGA_cap"/>
    <property type="match status" value="1"/>
</dbReference>
<dbReference type="PANTHER" id="PTHR33393">
    <property type="entry name" value="POLYGLUTAMINE SYNTHESIS ACCESSORY PROTEIN RV0574C-RELATED"/>
    <property type="match status" value="1"/>
</dbReference>
<gene>
    <name evidence="3" type="ORF">JL102_14070</name>
</gene>
<dbReference type="EMBL" id="JAESIY010000007">
    <property type="protein sequence ID" value="MBL3657269.1"/>
    <property type="molecule type" value="Genomic_DNA"/>
</dbReference>
<organism evidence="3 4">
    <name type="scientific">Fulvivirga sediminis</name>
    <dbReference type="NCBI Taxonomy" id="2803949"/>
    <lineage>
        <taxon>Bacteria</taxon>
        <taxon>Pseudomonadati</taxon>
        <taxon>Bacteroidota</taxon>
        <taxon>Cytophagia</taxon>
        <taxon>Cytophagales</taxon>
        <taxon>Fulvivirgaceae</taxon>
        <taxon>Fulvivirga</taxon>
    </lineage>
</organism>
<dbReference type="SUPFAM" id="SSF56300">
    <property type="entry name" value="Metallo-dependent phosphatases"/>
    <property type="match status" value="1"/>
</dbReference>
<reference evidence="3" key="1">
    <citation type="submission" date="2021-01" db="EMBL/GenBank/DDBJ databases">
        <title>Fulvivirga kasyanovii gen. nov., sp nov., a novel member of the phylum Bacteroidetes isolated from seawater in a mussel farm.</title>
        <authorList>
            <person name="Zhao L.-H."/>
            <person name="Wang Z.-J."/>
        </authorList>
    </citation>
    <scope>NUCLEOTIDE SEQUENCE</scope>
    <source>
        <strain evidence="3">2943</strain>
    </source>
</reference>
<protein>
    <submittedName>
        <fullName evidence="3">CapA family protein</fullName>
    </submittedName>
</protein>
<dbReference type="AlphaFoldDB" id="A0A937F9U8"/>
<dbReference type="Gene3D" id="3.60.21.10">
    <property type="match status" value="1"/>
</dbReference>
<name>A0A937F9U8_9BACT</name>
<comment type="caution">
    <text evidence="3">The sequence shown here is derived from an EMBL/GenBank/DDBJ whole genome shotgun (WGS) entry which is preliminary data.</text>
</comment>
<sequence length="293" mass="32272">MQIVFGGDVMLDRGIRSIIEREGLTSLMDSISPVFTEVDYGIVNLECPIGTEPTPLVKKYVFLGSPEVLPELSEVGITHGIMANNHSYDHGRKAMTKTAEHLIHSGITTVGYGSNQGDACAPTILKKGHIEVALFSSVILGLEAWMYLENEPGMCQATINDIENSVKQFKASNANSLVIVSLHWGIEYHHNPTSIQRRQARALIKAGADAIIGHHPHVAQSIEYIEGKPVFYSLGNLIFDNKNPVTHDGILVKLDIDEALQLKASIIPYQTDNCKPLIMRGKQKADFISQLYK</sequence>
<dbReference type="RefSeq" id="WP_202245052.1">
    <property type="nucleotide sequence ID" value="NZ_JAESIY010000007.1"/>
</dbReference>
<accession>A0A937F9U8</accession>
<comment type="similarity">
    <text evidence="1">Belongs to the CapA family.</text>
</comment>